<comment type="similarity">
    <text evidence="3">Belongs to the thioredoxin family.</text>
</comment>
<comment type="similarity">
    <text evidence="2">Belongs to the DAMOX/DASOX family.</text>
</comment>
<feature type="domain" description="Thioredoxin" evidence="8">
    <location>
        <begin position="1"/>
        <end position="109"/>
    </location>
</feature>
<comment type="cofactor">
    <cofactor evidence="1">
        <name>FAD</name>
        <dbReference type="ChEBI" id="CHEBI:57692"/>
    </cofactor>
</comment>
<gene>
    <name evidence="9" type="ORF">UCRPC4_g06793</name>
</gene>
<dbReference type="InterPro" id="IPR006076">
    <property type="entry name" value="FAD-dep_OxRdtase"/>
</dbReference>
<keyword evidence="6" id="KW-0560">Oxidoreductase</keyword>
<dbReference type="InterPro" id="IPR017937">
    <property type="entry name" value="Thioredoxin_CS"/>
</dbReference>
<dbReference type="Proteomes" id="UP000053317">
    <property type="component" value="Unassembled WGS sequence"/>
</dbReference>
<evidence type="ECO:0000256" key="7">
    <source>
        <dbReference type="ARBA" id="ARBA00023157"/>
    </source>
</evidence>
<dbReference type="Gene3D" id="3.30.9.10">
    <property type="entry name" value="D-Amino Acid Oxidase, subunit A, domain 2"/>
    <property type="match status" value="1"/>
</dbReference>
<protein>
    <submittedName>
        <fullName evidence="9">Putative d-amino-acid oxidase</fullName>
    </submittedName>
</protein>
<reference evidence="9 10" key="2">
    <citation type="submission" date="2015-05" db="EMBL/GenBank/DDBJ databases">
        <authorList>
            <person name="Morales-Cruz A."/>
            <person name="Amrine K.C."/>
            <person name="Cantu D."/>
        </authorList>
    </citation>
    <scope>NUCLEOTIDE SEQUENCE [LARGE SCALE GENOMIC DNA]</scope>
    <source>
        <strain evidence="9">UCRPC4</strain>
    </source>
</reference>
<dbReference type="InterPro" id="IPR023209">
    <property type="entry name" value="DAO"/>
</dbReference>
<dbReference type="SUPFAM" id="SSF54373">
    <property type="entry name" value="FAD-linked reductases, C-terminal domain"/>
    <property type="match status" value="1"/>
</dbReference>
<dbReference type="PRINTS" id="PR00421">
    <property type="entry name" value="THIOREDOXIN"/>
</dbReference>
<dbReference type="Gene3D" id="3.40.50.720">
    <property type="entry name" value="NAD(P)-binding Rossmann-like Domain"/>
    <property type="match status" value="1"/>
</dbReference>
<dbReference type="GO" id="GO:0071949">
    <property type="term" value="F:FAD binding"/>
    <property type="evidence" value="ECO:0007669"/>
    <property type="project" value="InterPro"/>
</dbReference>
<dbReference type="Pfam" id="PF00085">
    <property type="entry name" value="Thioredoxin"/>
    <property type="match status" value="1"/>
</dbReference>
<dbReference type="GO" id="GO:0005737">
    <property type="term" value="C:cytoplasm"/>
    <property type="evidence" value="ECO:0007669"/>
    <property type="project" value="TreeGrafter"/>
</dbReference>
<dbReference type="CDD" id="cd02947">
    <property type="entry name" value="TRX_family"/>
    <property type="match status" value="1"/>
</dbReference>
<evidence type="ECO:0000256" key="2">
    <source>
        <dbReference type="ARBA" id="ARBA00006730"/>
    </source>
</evidence>
<dbReference type="FunFam" id="3.40.30.10:FF:000245">
    <property type="entry name" value="Thioredoxin"/>
    <property type="match status" value="1"/>
</dbReference>
<evidence type="ECO:0000259" key="8">
    <source>
        <dbReference type="PROSITE" id="PS51352"/>
    </source>
</evidence>
<dbReference type="Gene3D" id="3.40.30.10">
    <property type="entry name" value="Glutaredoxin"/>
    <property type="match status" value="1"/>
</dbReference>
<dbReference type="PANTHER" id="PTHR11530">
    <property type="entry name" value="D-AMINO ACID OXIDASE"/>
    <property type="match status" value="1"/>
</dbReference>
<dbReference type="PROSITE" id="PS00194">
    <property type="entry name" value="THIOREDOXIN_1"/>
    <property type="match status" value="1"/>
</dbReference>
<evidence type="ECO:0000313" key="10">
    <source>
        <dbReference type="Proteomes" id="UP000053317"/>
    </source>
</evidence>
<dbReference type="SUPFAM" id="SSF51971">
    <property type="entry name" value="Nucleotide-binding domain"/>
    <property type="match status" value="1"/>
</dbReference>
<organism evidence="9 10">
    <name type="scientific">Phaeomoniella chlamydospora</name>
    <name type="common">Phaeoacremonium chlamydosporum</name>
    <dbReference type="NCBI Taxonomy" id="158046"/>
    <lineage>
        <taxon>Eukaryota</taxon>
        <taxon>Fungi</taxon>
        <taxon>Dikarya</taxon>
        <taxon>Ascomycota</taxon>
        <taxon>Pezizomycotina</taxon>
        <taxon>Eurotiomycetes</taxon>
        <taxon>Chaetothyriomycetidae</taxon>
        <taxon>Phaeomoniellales</taxon>
        <taxon>Phaeomoniellaceae</taxon>
        <taxon>Phaeomoniella</taxon>
    </lineage>
</organism>
<dbReference type="PANTHER" id="PTHR11530:SF16">
    <property type="entry name" value="D-AMINO ACID OXIDASE (AFU_ORTHOLOGUE AFUA_5G11290)"/>
    <property type="match status" value="1"/>
</dbReference>
<evidence type="ECO:0000313" key="9">
    <source>
        <dbReference type="EMBL" id="KKY14338.1"/>
    </source>
</evidence>
<dbReference type="AlphaFoldDB" id="A0A0G2FQZ4"/>
<evidence type="ECO:0000256" key="1">
    <source>
        <dbReference type="ARBA" id="ARBA00001974"/>
    </source>
</evidence>
<dbReference type="InterPro" id="IPR013766">
    <property type="entry name" value="Thioredoxin_domain"/>
</dbReference>
<dbReference type="OrthoDB" id="409956at2759"/>
<sequence length="473" mass="51615">MGGGVHNLASKAEWEKALTDAGSELVVLDCFATWCGPCKMIAPKIVDFSNQFEKAHFYKIDVDEVPDVAQELGIRAMPTFKLFKNGEQVGEIVGANPKAIETAISSNLAGVTGLTTALLLSENPRYKITVAAKHMPGDYDIQYASPWAGANYMPVSLRDTPAAQWDRDTFPYLVDLARNHPESGIHFQKTKIFNRRKDVQSATAAWFADLLSTDPWWKDTVLDFKVMNPFTLPEGVDSATEFTSVCLNTAIYLPYLVSRLLATRRVVLKRSIFKHILDAAKIHHTGKKADIVINCTGLSARTLGGVMDENMIPARGQTILVRNESDWMGSISGSDDGEDEVTYLMTRAAGGGSILGGCYQKGNYDGSVDLNLASRIMKRVLAICPELADGKGPDGLDIVKHNVGLRPVRINGTRIEREAINDTDGTQLQLVHNYGHGGFGYQSSYGCSKVVVGLVNEAVEDLGKTTKQAKAKL</sequence>
<dbReference type="SUPFAM" id="SSF52833">
    <property type="entry name" value="Thioredoxin-like"/>
    <property type="match status" value="1"/>
</dbReference>
<name>A0A0G2FQZ4_PHACM</name>
<evidence type="ECO:0000256" key="4">
    <source>
        <dbReference type="ARBA" id="ARBA00022630"/>
    </source>
</evidence>
<dbReference type="InterPro" id="IPR036249">
    <property type="entry name" value="Thioredoxin-like_sf"/>
</dbReference>
<dbReference type="GO" id="GO:0003884">
    <property type="term" value="F:D-amino-acid oxidase activity"/>
    <property type="evidence" value="ECO:0007669"/>
    <property type="project" value="InterPro"/>
</dbReference>
<reference evidence="9 10" key="1">
    <citation type="submission" date="2015-05" db="EMBL/GenBank/DDBJ databases">
        <title>Distinctive expansion of gene families associated with plant cell wall degradation and secondary metabolism in the genomes of grapevine trunk pathogens.</title>
        <authorList>
            <person name="Lawrence D.P."/>
            <person name="Travadon R."/>
            <person name="Rolshausen P.E."/>
            <person name="Baumgartner K."/>
        </authorList>
    </citation>
    <scope>NUCLEOTIDE SEQUENCE [LARGE SCALE GENOMIC DNA]</scope>
    <source>
        <strain evidence="9">UCRPC4</strain>
    </source>
</reference>
<keyword evidence="10" id="KW-1185">Reference proteome</keyword>
<evidence type="ECO:0000256" key="6">
    <source>
        <dbReference type="ARBA" id="ARBA00023002"/>
    </source>
</evidence>
<evidence type="ECO:0000256" key="5">
    <source>
        <dbReference type="ARBA" id="ARBA00022827"/>
    </source>
</evidence>
<dbReference type="EMBL" id="LCWF01000231">
    <property type="protein sequence ID" value="KKY14338.1"/>
    <property type="molecule type" value="Genomic_DNA"/>
</dbReference>
<keyword evidence="4" id="KW-0285">Flavoprotein</keyword>
<comment type="caution">
    <text evidence="9">The sequence shown here is derived from an EMBL/GenBank/DDBJ whole genome shotgun (WGS) entry which is preliminary data.</text>
</comment>
<proteinExistence type="inferred from homology"/>
<dbReference type="GO" id="GO:0019478">
    <property type="term" value="P:D-amino acid catabolic process"/>
    <property type="evidence" value="ECO:0007669"/>
    <property type="project" value="TreeGrafter"/>
</dbReference>
<keyword evidence="5" id="KW-0274">FAD</keyword>
<dbReference type="Pfam" id="PF01266">
    <property type="entry name" value="DAO"/>
    <property type="match status" value="1"/>
</dbReference>
<keyword evidence="7" id="KW-1015">Disulfide bond</keyword>
<evidence type="ECO:0000256" key="3">
    <source>
        <dbReference type="ARBA" id="ARBA00008987"/>
    </source>
</evidence>
<dbReference type="PROSITE" id="PS51352">
    <property type="entry name" value="THIOREDOXIN_2"/>
    <property type="match status" value="1"/>
</dbReference>
<accession>A0A0G2FQZ4</accession>